<accession>A0ABU6WMD8</accession>
<gene>
    <name evidence="2" type="ORF">PIB30_068044</name>
</gene>
<sequence>MHDDLANLRDRALDLDAGRPPRPDELLATRGYTSGGAVTPTKGQFPLTSAKTAHGGNQLVTTGKSSIKYGNNVREKGIPPSDLEERGRSPFLAYQGVGLQGRRCGSREGKHPGWRLGSKPKLRAIEISLGQGANSNGPSRHV</sequence>
<feature type="region of interest" description="Disordered" evidence="1">
    <location>
        <begin position="1"/>
        <end position="86"/>
    </location>
</feature>
<comment type="caution">
    <text evidence="2">The sequence shown here is derived from an EMBL/GenBank/DDBJ whole genome shotgun (WGS) entry which is preliminary data.</text>
</comment>
<organism evidence="2 3">
    <name type="scientific">Stylosanthes scabra</name>
    <dbReference type="NCBI Taxonomy" id="79078"/>
    <lineage>
        <taxon>Eukaryota</taxon>
        <taxon>Viridiplantae</taxon>
        <taxon>Streptophyta</taxon>
        <taxon>Embryophyta</taxon>
        <taxon>Tracheophyta</taxon>
        <taxon>Spermatophyta</taxon>
        <taxon>Magnoliopsida</taxon>
        <taxon>eudicotyledons</taxon>
        <taxon>Gunneridae</taxon>
        <taxon>Pentapetalae</taxon>
        <taxon>rosids</taxon>
        <taxon>fabids</taxon>
        <taxon>Fabales</taxon>
        <taxon>Fabaceae</taxon>
        <taxon>Papilionoideae</taxon>
        <taxon>50 kb inversion clade</taxon>
        <taxon>dalbergioids sensu lato</taxon>
        <taxon>Dalbergieae</taxon>
        <taxon>Pterocarpus clade</taxon>
        <taxon>Stylosanthes</taxon>
    </lineage>
</organism>
<evidence type="ECO:0000313" key="3">
    <source>
        <dbReference type="Proteomes" id="UP001341840"/>
    </source>
</evidence>
<feature type="compositionally biased region" description="Basic and acidic residues" evidence="1">
    <location>
        <begin position="1"/>
        <end position="27"/>
    </location>
</feature>
<dbReference type="EMBL" id="JASCZI010181964">
    <property type="protein sequence ID" value="MED6186576.1"/>
    <property type="molecule type" value="Genomic_DNA"/>
</dbReference>
<evidence type="ECO:0000313" key="2">
    <source>
        <dbReference type="EMBL" id="MED6186576.1"/>
    </source>
</evidence>
<name>A0ABU6WMD8_9FABA</name>
<reference evidence="2 3" key="1">
    <citation type="journal article" date="2023" name="Plants (Basel)">
        <title>Bridging the Gap: Combining Genomics and Transcriptomics Approaches to Understand Stylosanthes scabra, an Orphan Legume from the Brazilian Caatinga.</title>
        <authorList>
            <person name="Ferreira-Neto J.R.C."/>
            <person name="da Silva M.D."/>
            <person name="Binneck E."/>
            <person name="de Melo N.F."/>
            <person name="da Silva R.H."/>
            <person name="de Melo A.L.T.M."/>
            <person name="Pandolfi V."/>
            <person name="Bustamante F.O."/>
            <person name="Brasileiro-Vidal A.C."/>
            <person name="Benko-Iseppon A.M."/>
        </authorList>
    </citation>
    <scope>NUCLEOTIDE SEQUENCE [LARGE SCALE GENOMIC DNA]</scope>
    <source>
        <tissue evidence="2">Leaves</tissue>
    </source>
</reference>
<keyword evidence="3" id="KW-1185">Reference proteome</keyword>
<feature type="compositionally biased region" description="Polar residues" evidence="1">
    <location>
        <begin position="58"/>
        <end position="69"/>
    </location>
</feature>
<evidence type="ECO:0000256" key="1">
    <source>
        <dbReference type="SAM" id="MobiDB-lite"/>
    </source>
</evidence>
<protein>
    <submittedName>
        <fullName evidence="2">Uncharacterized protein</fullName>
    </submittedName>
</protein>
<proteinExistence type="predicted"/>
<feature type="compositionally biased region" description="Basic and acidic residues" evidence="1">
    <location>
        <begin position="73"/>
        <end position="86"/>
    </location>
</feature>
<dbReference type="Proteomes" id="UP001341840">
    <property type="component" value="Unassembled WGS sequence"/>
</dbReference>